<gene>
    <name evidence="2" type="ORF">M9799_16370</name>
</gene>
<dbReference type="RefSeq" id="WP_231042374.1">
    <property type="nucleotide sequence ID" value="NZ_CP106881.1"/>
</dbReference>
<keyword evidence="1" id="KW-0812">Transmembrane</keyword>
<proteinExistence type="predicted"/>
<evidence type="ECO:0000313" key="2">
    <source>
        <dbReference type="EMBL" id="UYG51603.1"/>
    </source>
</evidence>
<name>A0ABY6G9K8_9BURK</name>
<feature type="transmembrane region" description="Helical" evidence="1">
    <location>
        <begin position="101"/>
        <end position="119"/>
    </location>
</feature>
<feature type="transmembrane region" description="Helical" evidence="1">
    <location>
        <begin position="41"/>
        <end position="63"/>
    </location>
</feature>
<evidence type="ECO:0000256" key="1">
    <source>
        <dbReference type="SAM" id="Phobius"/>
    </source>
</evidence>
<evidence type="ECO:0000313" key="3">
    <source>
        <dbReference type="Proteomes" id="UP001162800"/>
    </source>
</evidence>
<keyword evidence="1" id="KW-1133">Transmembrane helix</keyword>
<dbReference type="Pfam" id="PF12365">
    <property type="entry name" value="DUF3649"/>
    <property type="match status" value="1"/>
</dbReference>
<dbReference type="Proteomes" id="UP001162800">
    <property type="component" value="Chromosome"/>
</dbReference>
<accession>A0ABY6G9K8</accession>
<dbReference type="EMBL" id="CP106881">
    <property type="protein sequence ID" value="UYG51603.1"/>
    <property type="molecule type" value="Genomic_DNA"/>
</dbReference>
<dbReference type="InterPro" id="IPR022109">
    <property type="entry name" value="DUF3649"/>
</dbReference>
<keyword evidence="3" id="KW-1185">Reference proteome</keyword>
<protein>
    <submittedName>
        <fullName evidence="2">DUF3649 domain-containing protein</fullName>
    </submittedName>
</protein>
<sequence>MTALVFPSLRRPGGQAMSEVAPPHKAVLPLGRYRWAIASRLLAAVAAGHALSSATAAGIGLLLARSGSTSVDAVLWASMLAFVAQALAALWAFGCVNARRAWLGICIPAALLGALAFAFRGAAV</sequence>
<reference evidence="2" key="1">
    <citation type="submission" date="2022-09" db="EMBL/GenBank/DDBJ databases">
        <title>The complete genome of Acidovorax sp. 5MLIR.</title>
        <authorList>
            <person name="Liu L."/>
            <person name="Yue J."/>
            <person name="Yang F."/>
            <person name="Yuan J."/>
            <person name="Li L."/>
        </authorList>
    </citation>
    <scope>NUCLEOTIDE SEQUENCE</scope>
    <source>
        <strain evidence="2">5MLIR</strain>
    </source>
</reference>
<organism evidence="2 3">
    <name type="scientific">Comamonas endophytica</name>
    <dbReference type="NCBI Taxonomy" id="2949090"/>
    <lineage>
        <taxon>Bacteria</taxon>
        <taxon>Pseudomonadati</taxon>
        <taxon>Pseudomonadota</taxon>
        <taxon>Betaproteobacteria</taxon>
        <taxon>Burkholderiales</taxon>
        <taxon>Comamonadaceae</taxon>
        <taxon>Comamonas</taxon>
    </lineage>
</organism>
<feature type="transmembrane region" description="Helical" evidence="1">
    <location>
        <begin position="75"/>
        <end position="94"/>
    </location>
</feature>
<keyword evidence="1" id="KW-0472">Membrane</keyword>